<accession>A0ABV7IRA1</accession>
<dbReference type="Pfam" id="PF00535">
    <property type="entry name" value="Glycos_transf_2"/>
    <property type="match status" value="1"/>
</dbReference>
<dbReference type="SUPFAM" id="SSF53448">
    <property type="entry name" value="Nucleotide-diphospho-sugar transferases"/>
    <property type="match status" value="1"/>
</dbReference>
<dbReference type="EMBL" id="JBHRTQ010000011">
    <property type="protein sequence ID" value="MFC3175201.1"/>
    <property type="molecule type" value="Genomic_DNA"/>
</dbReference>
<dbReference type="InterPro" id="IPR001173">
    <property type="entry name" value="Glyco_trans_2-like"/>
</dbReference>
<dbReference type="InterPro" id="IPR050834">
    <property type="entry name" value="Glycosyltransf_2"/>
</dbReference>
<evidence type="ECO:0000313" key="2">
    <source>
        <dbReference type="EMBL" id="MFC3175201.1"/>
    </source>
</evidence>
<dbReference type="Gene3D" id="3.90.550.10">
    <property type="entry name" value="Spore Coat Polysaccharide Biosynthesis Protein SpsA, Chain A"/>
    <property type="match status" value="1"/>
</dbReference>
<organism evidence="2 3">
    <name type="scientific">Novosphingobium bradum</name>
    <dbReference type="NCBI Taxonomy" id="1737444"/>
    <lineage>
        <taxon>Bacteria</taxon>
        <taxon>Pseudomonadati</taxon>
        <taxon>Pseudomonadota</taxon>
        <taxon>Alphaproteobacteria</taxon>
        <taxon>Sphingomonadales</taxon>
        <taxon>Sphingomonadaceae</taxon>
        <taxon>Novosphingobium</taxon>
    </lineage>
</organism>
<name>A0ABV7IRA1_9SPHN</name>
<keyword evidence="3" id="KW-1185">Reference proteome</keyword>
<proteinExistence type="predicted"/>
<evidence type="ECO:0000313" key="3">
    <source>
        <dbReference type="Proteomes" id="UP001595604"/>
    </source>
</evidence>
<protein>
    <submittedName>
        <fullName evidence="2">Glycosyltransferase family 2 protein</fullName>
    </submittedName>
</protein>
<dbReference type="PANTHER" id="PTHR43685">
    <property type="entry name" value="GLYCOSYLTRANSFERASE"/>
    <property type="match status" value="1"/>
</dbReference>
<dbReference type="InterPro" id="IPR029044">
    <property type="entry name" value="Nucleotide-diphossugar_trans"/>
</dbReference>
<dbReference type="Proteomes" id="UP001595604">
    <property type="component" value="Unassembled WGS sequence"/>
</dbReference>
<gene>
    <name evidence="2" type="ORF">ACFOD9_13150</name>
</gene>
<sequence length="338" mass="37649">MNSISVVIPNYNRADLIGETLETLLRQTRAPDELIVVDDGSTDDSVAEISRFGDRVRLIRQENAGPAKARNRGLAEATGEFIQFFDSDDLCSLNKLEVQSAALRRTGADFAYGPWVQARLEQGHARHPEPALQQSALPPGRPALSWFLRGWVIVFQCCLFRRSLLDRVGGYRTDLMPSEDSELLFRMLLAGARPVHTPESLVLYRLHDGSQISRGGMAEQRRAADWLKYCTIVSEAIAGAPGIVPRSDAEQWRWRLWDARQQYDVAFGASAGAPGGNALHDLPFRLKRLAKRWRAGLGRRTNGSSFPRPYGPGPLTAMQQDLIRAIGYEPILDRTARG</sequence>
<dbReference type="RefSeq" id="WP_379510582.1">
    <property type="nucleotide sequence ID" value="NZ_JBHRTQ010000011.1"/>
</dbReference>
<comment type="caution">
    <text evidence="2">The sequence shown here is derived from an EMBL/GenBank/DDBJ whole genome shotgun (WGS) entry which is preliminary data.</text>
</comment>
<feature type="domain" description="Glycosyltransferase 2-like" evidence="1">
    <location>
        <begin position="5"/>
        <end position="168"/>
    </location>
</feature>
<evidence type="ECO:0000259" key="1">
    <source>
        <dbReference type="Pfam" id="PF00535"/>
    </source>
</evidence>
<reference evidence="3" key="1">
    <citation type="journal article" date="2019" name="Int. J. Syst. Evol. Microbiol.">
        <title>The Global Catalogue of Microorganisms (GCM) 10K type strain sequencing project: providing services to taxonomists for standard genome sequencing and annotation.</title>
        <authorList>
            <consortium name="The Broad Institute Genomics Platform"/>
            <consortium name="The Broad Institute Genome Sequencing Center for Infectious Disease"/>
            <person name="Wu L."/>
            <person name="Ma J."/>
        </authorList>
    </citation>
    <scope>NUCLEOTIDE SEQUENCE [LARGE SCALE GENOMIC DNA]</scope>
    <source>
        <strain evidence="3">KCTC 42984</strain>
    </source>
</reference>
<dbReference type="PANTHER" id="PTHR43685:SF2">
    <property type="entry name" value="GLYCOSYLTRANSFERASE 2-LIKE DOMAIN-CONTAINING PROTEIN"/>
    <property type="match status" value="1"/>
</dbReference>